<dbReference type="SMART" id="SM00184">
    <property type="entry name" value="RING"/>
    <property type="match status" value="1"/>
</dbReference>
<dbReference type="Proteomes" id="UP000799778">
    <property type="component" value="Unassembled WGS sequence"/>
</dbReference>
<evidence type="ECO:0000256" key="4">
    <source>
        <dbReference type="PROSITE-ProRule" id="PRU00175"/>
    </source>
</evidence>
<dbReference type="PANTHER" id="PTHR45969:SF69">
    <property type="entry name" value="FINGER DOMAIN PROTEIN, PUTATIVE (AFU_ORTHOLOGUE AFUA_3G12190)-RELATED"/>
    <property type="match status" value="1"/>
</dbReference>
<dbReference type="GO" id="GO:0061630">
    <property type="term" value="F:ubiquitin protein ligase activity"/>
    <property type="evidence" value="ECO:0007669"/>
    <property type="project" value="TreeGrafter"/>
</dbReference>
<dbReference type="InterPro" id="IPR001841">
    <property type="entry name" value="Znf_RING"/>
</dbReference>
<dbReference type="Gene3D" id="3.30.40.10">
    <property type="entry name" value="Zinc/RING finger domain, C3HC4 (zinc finger)"/>
    <property type="match status" value="1"/>
</dbReference>
<dbReference type="EMBL" id="ML978075">
    <property type="protein sequence ID" value="KAF2011051.1"/>
    <property type="molecule type" value="Genomic_DNA"/>
</dbReference>
<dbReference type="InterPro" id="IPR018957">
    <property type="entry name" value="Znf_C3HC4_RING-type"/>
</dbReference>
<dbReference type="PROSITE" id="PS50089">
    <property type="entry name" value="ZF_RING_2"/>
    <property type="match status" value="1"/>
</dbReference>
<dbReference type="PROSITE" id="PS00518">
    <property type="entry name" value="ZF_RING_1"/>
    <property type="match status" value="1"/>
</dbReference>
<dbReference type="GO" id="GO:0008270">
    <property type="term" value="F:zinc ion binding"/>
    <property type="evidence" value="ECO:0007669"/>
    <property type="project" value="UniProtKB-KW"/>
</dbReference>
<keyword evidence="3" id="KW-0862">Zinc</keyword>
<evidence type="ECO:0000256" key="1">
    <source>
        <dbReference type="ARBA" id="ARBA00022723"/>
    </source>
</evidence>
<dbReference type="AlphaFoldDB" id="A0A6A5XDW7"/>
<evidence type="ECO:0000259" key="5">
    <source>
        <dbReference type="PROSITE" id="PS50089"/>
    </source>
</evidence>
<dbReference type="GeneID" id="54289795"/>
<accession>A0A6A5XDW7</accession>
<dbReference type="Pfam" id="PF00097">
    <property type="entry name" value="zf-C3HC4"/>
    <property type="match status" value="1"/>
</dbReference>
<dbReference type="GO" id="GO:0016567">
    <property type="term" value="P:protein ubiquitination"/>
    <property type="evidence" value="ECO:0007669"/>
    <property type="project" value="TreeGrafter"/>
</dbReference>
<evidence type="ECO:0000313" key="7">
    <source>
        <dbReference type="Proteomes" id="UP000799778"/>
    </source>
</evidence>
<name>A0A6A5XDW7_9PLEO</name>
<sequence>MSVPRRHNYVVPEIRFIHLENILAPASVRQDPSVAGSVMAYFAALALHILNTPVDVLPEDRLAMHFLRFWRHVCFLQALRAQIILSQVSESRLLGDLSTLVYLRPTDVPVEDFRRKIIASVMVTGYNALGILDASDHQNPVVAERWMTTFQQVGWYYETEQIACVVSLVSIDAISRPLGESCAEECSICAGELNNPVKLNVCSHIFCRNCIDHWVRGMSWGGTEQCPLCRRSLL</sequence>
<organism evidence="6 7">
    <name type="scientific">Aaosphaeria arxii CBS 175.79</name>
    <dbReference type="NCBI Taxonomy" id="1450172"/>
    <lineage>
        <taxon>Eukaryota</taxon>
        <taxon>Fungi</taxon>
        <taxon>Dikarya</taxon>
        <taxon>Ascomycota</taxon>
        <taxon>Pezizomycotina</taxon>
        <taxon>Dothideomycetes</taxon>
        <taxon>Pleosporomycetidae</taxon>
        <taxon>Pleosporales</taxon>
        <taxon>Pleosporales incertae sedis</taxon>
        <taxon>Aaosphaeria</taxon>
    </lineage>
</organism>
<dbReference type="OrthoDB" id="3751080at2759"/>
<evidence type="ECO:0000256" key="2">
    <source>
        <dbReference type="ARBA" id="ARBA00022771"/>
    </source>
</evidence>
<dbReference type="InterPro" id="IPR013083">
    <property type="entry name" value="Znf_RING/FYVE/PHD"/>
</dbReference>
<protein>
    <recommendedName>
        <fullName evidence="5">RING-type domain-containing protein</fullName>
    </recommendedName>
</protein>
<keyword evidence="7" id="KW-1185">Reference proteome</keyword>
<feature type="domain" description="RING-type" evidence="5">
    <location>
        <begin position="186"/>
        <end position="230"/>
    </location>
</feature>
<dbReference type="InterPro" id="IPR017907">
    <property type="entry name" value="Znf_RING_CS"/>
</dbReference>
<keyword evidence="1" id="KW-0479">Metal-binding</keyword>
<dbReference type="PANTHER" id="PTHR45969">
    <property type="entry name" value="RING ZINC FINGER PROTEIN-RELATED"/>
    <property type="match status" value="1"/>
</dbReference>
<evidence type="ECO:0000313" key="6">
    <source>
        <dbReference type="EMBL" id="KAF2011051.1"/>
    </source>
</evidence>
<dbReference type="RefSeq" id="XP_033379390.1">
    <property type="nucleotide sequence ID" value="XM_033532398.1"/>
</dbReference>
<keyword evidence="2 4" id="KW-0863">Zinc-finger</keyword>
<evidence type="ECO:0000256" key="3">
    <source>
        <dbReference type="ARBA" id="ARBA00022833"/>
    </source>
</evidence>
<gene>
    <name evidence="6" type="ORF">BU24DRAFT_466786</name>
</gene>
<proteinExistence type="predicted"/>
<dbReference type="SUPFAM" id="SSF57850">
    <property type="entry name" value="RING/U-box"/>
    <property type="match status" value="1"/>
</dbReference>
<reference evidence="6" key="1">
    <citation type="journal article" date="2020" name="Stud. Mycol.">
        <title>101 Dothideomycetes genomes: a test case for predicting lifestyles and emergence of pathogens.</title>
        <authorList>
            <person name="Haridas S."/>
            <person name="Albert R."/>
            <person name="Binder M."/>
            <person name="Bloem J."/>
            <person name="Labutti K."/>
            <person name="Salamov A."/>
            <person name="Andreopoulos B."/>
            <person name="Baker S."/>
            <person name="Barry K."/>
            <person name="Bills G."/>
            <person name="Bluhm B."/>
            <person name="Cannon C."/>
            <person name="Castanera R."/>
            <person name="Culley D."/>
            <person name="Daum C."/>
            <person name="Ezra D."/>
            <person name="Gonzalez J."/>
            <person name="Henrissat B."/>
            <person name="Kuo A."/>
            <person name="Liang C."/>
            <person name="Lipzen A."/>
            <person name="Lutzoni F."/>
            <person name="Magnuson J."/>
            <person name="Mondo S."/>
            <person name="Nolan M."/>
            <person name="Ohm R."/>
            <person name="Pangilinan J."/>
            <person name="Park H.-J."/>
            <person name="Ramirez L."/>
            <person name="Alfaro M."/>
            <person name="Sun H."/>
            <person name="Tritt A."/>
            <person name="Yoshinaga Y."/>
            <person name="Zwiers L.-H."/>
            <person name="Turgeon B."/>
            <person name="Goodwin S."/>
            <person name="Spatafora J."/>
            <person name="Crous P."/>
            <person name="Grigoriev I."/>
        </authorList>
    </citation>
    <scope>NUCLEOTIDE SEQUENCE</scope>
    <source>
        <strain evidence="6">CBS 175.79</strain>
    </source>
</reference>